<evidence type="ECO:0000259" key="1">
    <source>
        <dbReference type="Pfam" id="PF01553"/>
    </source>
</evidence>
<dbReference type="EMBL" id="MGGI01000012">
    <property type="protein sequence ID" value="OGM26528.1"/>
    <property type="molecule type" value="Genomic_DNA"/>
</dbReference>
<feature type="domain" description="Phospholipid/glycerol acyltransferase" evidence="1">
    <location>
        <begin position="176"/>
        <end position="240"/>
    </location>
</feature>
<evidence type="ECO:0000313" key="3">
    <source>
        <dbReference type="Proteomes" id="UP000178851"/>
    </source>
</evidence>
<dbReference type="Pfam" id="PF01553">
    <property type="entry name" value="Acyltransferase"/>
    <property type="match status" value="1"/>
</dbReference>
<accession>A0A1F7YIU4</accession>
<dbReference type="InterPro" id="IPR002123">
    <property type="entry name" value="Plipid/glycerol_acylTrfase"/>
</dbReference>
<organism evidence="2 3">
    <name type="scientific">Candidatus Woesebacteria bacterium RIFCSPHIGHO2_01_FULL_39_28</name>
    <dbReference type="NCBI Taxonomy" id="1802496"/>
    <lineage>
        <taxon>Bacteria</taxon>
        <taxon>Candidatus Woeseibacteriota</taxon>
    </lineage>
</organism>
<dbReference type="SUPFAM" id="SSF69593">
    <property type="entry name" value="Glycerol-3-phosphate (1)-acyltransferase"/>
    <property type="match status" value="1"/>
</dbReference>
<evidence type="ECO:0000313" key="2">
    <source>
        <dbReference type="EMBL" id="OGM26528.1"/>
    </source>
</evidence>
<reference evidence="2 3" key="1">
    <citation type="journal article" date="2016" name="Nat. Commun.">
        <title>Thousands of microbial genomes shed light on interconnected biogeochemical processes in an aquifer system.</title>
        <authorList>
            <person name="Anantharaman K."/>
            <person name="Brown C.T."/>
            <person name="Hug L.A."/>
            <person name="Sharon I."/>
            <person name="Castelle C.J."/>
            <person name="Probst A.J."/>
            <person name="Thomas B.C."/>
            <person name="Singh A."/>
            <person name="Wilkins M.J."/>
            <person name="Karaoz U."/>
            <person name="Brodie E.L."/>
            <person name="Williams K.H."/>
            <person name="Hubbard S.S."/>
            <person name="Banfield J.F."/>
        </authorList>
    </citation>
    <scope>NUCLEOTIDE SEQUENCE [LARGE SCALE GENOMIC DNA]</scope>
</reference>
<sequence length="290" mass="32850">MGNEETRILRQPRGSDPKEQKIREKLDTLTSTDISRKIIDDLRQRQAVFFDFSFDNLTHKEKILRAYRTLLPELASIANSKIKSGEEHLRPDLQGNGIIIVTNHLGIAKLTRISNFDHKFPIELEEFEPFPSRHALLSPVTQMTGGQMHETAIELPSTLLKIQESCEVLTIPVKGKGRTELLSKKVRILLSEEDRPIVVMYPEGGTSGKRNDGGPYDLDEFHTGAFVVALKTGLPIVPVCQYFNPNSGFELYILEPIRPKIESADQAEDIAKRTRSSMQLKLKEAELQKY</sequence>
<dbReference type="GO" id="GO:0016746">
    <property type="term" value="F:acyltransferase activity"/>
    <property type="evidence" value="ECO:0007669"/>
    <property type="project" value="InterPro"/>
</dbReference>
<protein>
    <recommendedName>
        <fullName evidence="1">Phospholipid/glycerol acyltransferase domain-containing protein</fullName>
    </recommendedName>
</protein>
<dbReference type="AlphaFoldDB" id="A0A1F7YIU4"/>
<dbReference type="Proteomes" id="UP000178851">
    <property type="component" value="Unassembled WGS sequence"/>
</dbReference>
<comment type="caution">
    <text evidence="2">The sequence shown here is derived from an EMBL/GenBank/DDBJ whole genome shotgun (WGS) entry which is preliminary data.</text>
</comment>
<gene>
    <name evidence="2" type="ORF">A2627_00685</name>
</gene>
<name>A0A1F7YIU4_9BACT</name>
<proteinExistence type="predicted"/>